<gene>
    <name evidence="10" type="ORF">Cgig2_013168</name>
</gene>
<comment type="pathway">
    <text evidence="2">Aromatic compound metabolism.</text>
</comment>
<dbReference type="PRINTS" id="PR00463">
    <property type="entry name" value="EP450I"/>
</dbReference>
<protein>
    <recommendedName>
        <fullName evidence="12">Cytochrome P450</fullName>
    </recommendedName>
</protein>
<dbReference type="EMBL" id="JAKOGI010000039">
    <property type="protein sequence ID" value="KAJ8447391.1"/>
    <property type="molecule type" value="Genomic_DNA"/>
</dbReference>
<dbReference type="AlphaFoldDB" id="A0A9Q1QMW8"/>
<evidence type="ECO:0000256" key="3">
    <source>
        <dbReference type="ARBA" id="ARBA00010617"/>
    </source>
</evidence>
<dbReference type="SUPFAM" id="SSF48264">
    <property type="entry name" value="Cytochrome P450"/>
    <property type="match status" value="3"/>
</dbReference>
<dbReference type="GO" id="GO:0016705">
    <property type="term" value="F:oxidoreductase activity, acting on paired donors, with incorporation or reduction of molecular oxygen"/>
    <property type="evidence" value="ECO:0007669"/>
    <property type="project" value="InterPro"/>
</dbReference>
<evidence type="ECO:0000256" key="6">
    <source>
        <dbReference type="ARBA" id="ARBA00023002"/>
    </source>
</evidence>
<dbReference type="GO" id="GO:0004497">
    <property type="term" value="F:monooxygenase activity"/>
    <property type="evidence" value="ECO:0007669"/>
    <property type="project" value="InterPro"/>
</dbReference>
<dbReference type="GO" id="GO:0020037">
    <property type="term" value="F:heme binding"/>
    <property type="evidence" value="ECO:0007669"/>
    <property type="project" value="InterPro"/>
</dbReference>
<dbReference type="InterPro" id="IPR002401">
    <property type="entry name" value="Cyt_P450_E_grp-I"/>
</dbReference>
<comment type="similarity">
    <text evidence="3">Belongs to the cytochrome P450 family.</text>
</comment>
<evidence type="ECO:0000256" key="8">
    <source>
        <dbReference type="ARBA" id="ARBA00023180"/>
    </source>
</evidence>
<dbReference type="PRINTS" id="PR00385">
    <property type="entry name" value="P450"/>
</dbReference>
<dbReference type="OrthoDB" id="2789670at2759"/>
<dbReference type="InterPro" id="IPR001128">
    <property type="entry name" value="Cyt_P450"/>
</dbReference>
<evidence type="ECO:0000313" key="11">
    <source>
        <dbReference type="Proteomes" id="UP001153076"/>
    </source>
</evidence>
<keyword evidence="7" id="KW-0408">Iron</keyword>
<dbReference type="PANTHER" id="PTHR47950">
    <property type="entry name" value="CYTOCHROME P450, FAMILY 76, SUBFAMILY C, POLYPEPTIDE 5-RELATED"/>
    <property type="match status" value="1"/>
</dbReference>
<keyword evidence="11" id="KW-1185">Reference proteome</keyword>
<keyword evidence="6" id="KW-0560">Oxidoreductase</keyword>
<dbReference type="InterPro" id="IPR017972">
    <property type="entry name" value="Cyt_P450_CS"/>
</dbReference>
<keyword evidence="9" id="KW-0732">Signal</keyword>
<evidence type="ECO:0000313" key="10">
    <source>
        <dbReference type="EMBL" id="KAJ8447391.1"/>
    </source>
</evidence>
<evidence type="ECO:0008006" key="12">
    <source>
        <dbReference type="Google" id="ProtNLM"/>
    </source>
</evidence>
<evidence type="ECO:0000256" key="7">
    <source>
        <dbReference type="ARBA" id="ARBA00023004"/>
    </source>
</evidence>
<evidence type="ECO:0000256" key="5">
    <source>
        <dbReference type="ARBA" id="ARBA00022723"/>
    </source>
</evidence>
<evidence type="ECO:0000256" key="9">
    <source>
        <dbReference type="SAM" id="SignalP"/>
    </source>
</evidence>
<organism evidence="10 11">
    <name type="scientific">Carnegiea gigantea</name>
    <dbReference type="NCBI Taxonomy" id="171969"/>
    <lineage>
        <taxon>Eukaryota</taxon>
        <taxon>Viridiplantae</taxon>
        <taxon>Streptophyta</taxon>
        <taxon>Embryophyta</taxon>
        <taxon>Tracheophyta</taxon>
        <taxon>Spermatophyta</taxon>
        <taxon>Magnoliopsida</taxon>
        <taxon>eudicotyledons</taxon>
        <taxon>Gunneridae</taxon>
        <taxon>Pentapetalae</taxon>
        <taxon>Caryophyllales</taxon>
        <taxon>Cactineae</taxon>
        <taxon>Cactaceae</taxon>
        <taxon>Cactoideae</taxon>
        <taxon>Echinocereeae</taxon>
        <taxon>Carnegiea</taxon>
    </lineage>
</organism>
<dbReference type="InterPro" id="IPR036396">
    <property type="entry name" value="Cyt_P450_sf"/>
</dbReference>
<reference evidence="10" key="1">
    <citation type="submission" date="2022-04" db="EMBL/GenBank/DDBJ databases">
        <title>Carnegiea gigantea Genome sequencing and assembly v2.</title>
        <authorList>
            <person name="Copetti D."/>
            <person name="Sanderson M.J."/>
            <person name="Burquez A."/>
            <person name="Wojciechowski M.F."/>
        </authorList>
    </citation>
    <scope>NUCLEOTIDE SEQUENCE</scope>
    <source>
        <strain evidence="10">SGP5-SGP5p</strain>
        <tissue evidence="10">Aerial part</tissue>
    </source>
</reference>
<dbReference type="CDD" id="cd11073">
    <property type="entry name" value="CYP76-like"/>
    <property type="match status" value="2"/>
</dbReference>
<dbReference type="FunFam" id="1.10.630.10:FF:000007">
    <property type="entry name" value="Cytochrome P450 76C4"/>
    <property type="match status" value="2"/>
</dbReference>
<dbReference type="GO" id="GO:0009820">
    <property type="term" value="P:alkaloid metabolic process"/>
    <property type="evidence" value="ECO:0007669"/>
    <property type="project" value="UniProtKB-KW"/>
</dbReference>
<keyword evidence="4" id="KW-0017">Alkaloid metabolism</keyword>
<keyword evidence="5" id="KW-0479">Metal-binding</keyword>
<comment type="pathway">
    <text evidence="1">Alkaloid biosynthesis.</text>
</comment>
<dbReference type="GO" id="GO:0005506">
    <property type="term" value="F:iron ion binding"/>
    <property type="evidence" value="ECO:0007669"/>
    <property type="project" value="InterPro"/>
</dbReference>
<evidence type="ECO:0000256" key="1">
    <source>
        <dbReference type="ARBA" id="ARBA00004913"/>
    </source>
</evidence>
<dbReference type="PROSITE" id="PS00086">
    <property type="entry name" value="CYTOCHROME_P450"/>
    <property type="match status" value="2"/>
</dbReference>
<sequence>MASITFSVSFGVLLLSFFFLVAMINAQAEINQVLERNQLKSIQEFDISKLPYNQAIVKETFGLYPPALFLPYKSKRNVHAIGLDSIVWPNQKSLHHLLKNSPKTKLPPGPKPWPIIGNIHLLGSKPHRSVADLSKTYGPLMTLRLGSITTIVISSPDVAKEMFLKHDIDFASRQVPDSAWAVDHAKFSMVWLPVCPKWREIRKISAIQLFTNQRLDVSQGLRTEKVNELVEFVKGCCEKGLAVDIGKAAFTTALNLLSNTFFSMNLSAYDSSGSQEFKDLAWHIMEEIGRPNASDFFPLVKALDLQGAKRSITTSFSKMLEVFDKIIHERLSDQISSKDDVLEILLSLVKQNELTLDDVRHMLIDLFVAGTDTTSNTIEWALTELLRHPEKMAKAQGEMEQLLGKGQSRSIQESDISKLPYIQAIVKETMRLHPAAPFLVPHKATTNVELCGYWVPKNAQVWVNVWSIGRDPNVWPNSESFTPERFLESEIDIKGRDFELMPFGTGRRICPGMPLAYRMLHLMLASFLHSFNWKLDHGLNPEDVDMEEKFGLTLAKKPSTMEYCNSITLVVALLVIALRFLIRNPQKSKLPPGPKPWPVIGNIHLLGSKPHRSVTDLSKTYGPLMTLRLGSITTIVISSPDVAKEMFLKHDIDFASRQVPDSAWGGDHAKFSMAWLPVCPKWRDIRKISAIQLFTNQRLHASQGLRKKKVDELVGFVKGCCEKGLAIEIGKAAFTTTLNLLSNTCFSMDLSTYDSLGSQEFKDVAWYITEALGRPNVSDFFPLVKALDLQGVRRRVSTSFSKMLEVFDKIIDERLRDRIGSKDDALDTLLSLVKQNELTLNDVRHMLIDLFVAGADTTSNTVEWTLTELLRHPGKMRKAQIEIEQILGKDQSRSIQESDVLKLPYIQAIVKETMRLHPAAPFLIPRKATANIELCGYCVPKNAQVWVNVWSIGRDPNVWSDSESFRPERFLESEIDIRDRDFELMPFGTGRRICPGMPLAYRMLHLMLVAFLHSFNWKLDHGLNPEDVDMEEKFGITLQKAQPLRATPLPR</sequence>
<evidence type="ECO:0000256" key="4">
    <source>
        <dbReference type="ARBA" id="ARBA00022589"/>
    </source>
</evidence>
<dbReference type="Gene3D" id="1.10.630.10">
    <property type="entry name" value="Cytochrome P450"/>
    <property type="match status" value="3"/>
</dbReference>
<dbReference type="Pfam" id="PF00067">
    <property type="entry name" value="p450"/>
    <property type="match status" value="2"/>
</dbReference>
<dbReference type="Proteomes" id="UP001153076">
    <property type="component" value="Unassembled WGS sequence"/>
</dbReference>
<name>A0A9Q1QMW8_9CARY</name>
<proteinExistence type="inferred from homology"/>
<dbReference type="PANTHER" id="PTHR47950:SF44">
    <property type="entry name" value="CYTOCHROME P450, FAMILY 76, SUBFAMILY C, POLYPEPTIDE 5-RELATED"/>
    <property type="match status" value="1"/>
</dbReference>
<keyword evidence="8" id="KW-0325">Glycoprotein</keyword>
<accession>A0A9Q1QMW8</accession>
<comment type="caution">
    <text evidence="10">The sequence shown here is derived from an EMBL/GenBank/DDBJ whole genome shotgun (WGS) entry which is preliminary data.</text>
</comment>
<feature type="signal peptide" evidence="9">
    <location>
        <begin position="1"/>
        <end position="26"/>
    </location>
</feature>
<feature type="chain" id="PRO_5040294957" description="Cytochrome P450" evidence="9">
    <location>
        <begin position="27"/>
        <end position="1051"/>
    </location>
</feature>
<evidence type="ECO:0000256" key="2">
    <source>
        <dbReference type="ARBA" id="ARBA00005211"/>
    </source>
</evidence>